<evidence type="ECO:0000256" key="1">
    <source>
        <dbReference type="SAM" id="Phobius"/>
    </source>
</evidence>
<evidence type="ECO:0000313" key="2">
    <source>
        <dbReference type="EMBL" id="HGM59187.1"/>
    </source>
</evidence>
<feature type="transmembrane region" description="Helical" evidence="1">
    <location>
        <begin position="163"/>
        <end position="180"/>
    </location>
</feature>
<comment type="caution">
    <text evidence="2">The sequence shown here is derived from an EMBL/GenBank/DDBJ whole genome shotgun (WGS) entry which is preliminary data.</text>
</comment>
<accession>A0A7C4HDT3</accession>
<name>A0A7C4HDT3_STAMA</name>
<dbReference type="InterPro" id="IPR011009">
    <property type="entry name" value="Kinase-like_dom_sf"/>
</dbReference>
<feature type="transmembrane region" description="Helical" evidence="1">
    <location>
        <begin position="224"/>
        <end position="242"/>
    </location>
</feature>
<dbReference type="EMBL" id="DTBJ01000055">
    <property type="protein sequence ID" value="HGM59187.1"/>
    <property type="molecule type" value="Genomic_DNA"/>
</dbReference>
<keyword evidence="1" id="KW-1133">Transmembrane helix</keyword>
<gene>
    <name evidence="2" type="ORF">ENU14_06370</name>
</gene>
<proteinExistence type="predicted"/>
<reference evidence="2" key="1">
    <citation type="journal article" date="2020" name="mSystems">
        <title>Genome- and Community-Level Interaction Insights into Carbon Utilization and Element Cycling Functions of Hydrothermarchaeota in Hydrothermal Sediment.</title>
        <authorList>
            <person name="Zhou Z."/>
            <person name="Liu Y."/>
            <person name="Xu W."/>
            <person name="Pan J."/>
            <person name="Luo Z.H."/>
            <person name="Li M."/>
        </authorList>
    </citation>
    <scope>NUCLEOTIDE SEQUENCE [LARGE SCALE GENOMIC DNA]</scope>
    <source>
        <strain evidence="2">SpSt-642</strain>
    </source>
</reference>
<dbReference type="AlphaFoldDB" id="A0A7C4HDT3"/>
<evidence type="ECO:0008006" key="3">
    <source>
        <dbReference type="Google" id="ProtNLM"/>
    </source>
</evidence>
<keyword evidence="1" id="KW-0472">Membrane</keyword>
<keyword evidence="1" id="KW-0812">Transmembrane</keyword>
<organism evidence="2">
    <name type="scientific">Staphylothermus marinus</name>
    <dbReference type="NCBI Taxonomy" id="2280"/>
    <lineage>
        <taxon>Archaea</taxon>
        <taxon>Thermoproteota</taxon>
        <taxon>Thermoprotei</taxon>
        <taxon>Desulfurococcales</taxon>
        <taxon>Desulfurococcaceae</taxon>
        <taxon>Staphylothermus</taxon>
    </lineage>
</organism>
<sequence>MSSRVTYPSIIEILNDFLSQIKVIELNNKKIVFKNYRREHGLIKWFLIKIGSNISKTYPYAIDPYERMIRETSFFDEMIDVLNTPRVLLKDWINLLIAREFIEGFSSKPDNEDDLRNISRLIACIHEYGYVLGDTKFYNFVKTNSKYYIIDAEQAIASSNEKYMYWDLLVFVIVSTYYIINKYLTKAIDTAQYVIKTFLENYVDERGYKAISVLKNYDLLNYKSLVYILLPIPINTYYLRIVDKIISSR</sequence>
<protein>
    <recommendedName>
        <fullName evidence="3">Serine/threonine protein kinase</fullName>
    </recommendedName>
</protein>
<dbReference type="SUPFAM" id="SSF56112">
    <property type="entry name" value="Protein kinase-like (PK-like)"/>
    <property type="match status" value="1"/>
</dbReference>